<reference evidence="2 3" key="1">
    <citation type="journal article" date="2019" name="Int. J. Syst. Evol. Microbiol.">
        <title>The Global Catalogue of Microorganisms (GCM) 10K type strain sequencing project: providing services to taxonomists for standard genome sequencing and annotation.</title>
        <authorList>
            <consortium name="The Broad Institute Genomics Platform"/>
            <consortium name="The Broad Institute Genome Sequencing Center for Infectious Disease"/>
            <person name="Wu L."/>
            <person name="Ma J."/>
        </authorList>
    </citation>
    <scope>NUCLEOTIDE SEQUENCE [LARGE SCALE GENOMIC DNA]</scope>
    <source>
        <strain evidence="2 3">JCM 6242</strain>
    </source>
</reference>
<proteinExistence type="predicted"/>
<evidence type="ECO:0000313" key="3">
    <source>
        <dbReference type="Proteomes" id="UP001500831"/>
    </source>
</evidence>
<comment type="caution">
    <text evidence="2">The sequence shown here is derived from an EMBL/GenBank/DDBJ whole genome shotgun (WGS) entry which is preliminary data.</text>
</comment>
<accession>A0ABN3W6P2</accession>
<evidence type="ECO:0000256" key="1">
    <source>
        <dbReference type="SAM" id="MobiDB-lite"/>
    </source>
</evidence>
<keyword evidence="3" id="KW-1185">Reference proteome</keyword>
<evidence type="ECO:0008006" key="4">
    <source>
        <dbReference type="Google" id="ProtNLM"/>
    </source>
</evidence>
<evidence type="ECO:0000313" key="2">
    <source>
        <dbReference type="EMBL" id="GAA2892418.1"/>
    </source>
</evidence>
<dbReference type="Proteomes" id="UP001500831">
    <property type="component" value="Unassembled WGS sequence"/>
</dbReference>
<dbReference type="Gene3D" id="2.60.120.10">
    <property type="entry name" value="Jelly Rolls"/>
    <property type="match status" value="1"/>
</dbReference>
<name>A0ABN3W6P2_9ACTN</name>
<organism evidence="2 3">
    <name type="scientific">Streptosporangium fragile</name>
    <dbReference type="NCBI Taxonomy" id="46186"/>
    <lineage>
        <taxon>Bacteria</taxon>
        <taxon>Bacillati</taxon>
        <taxon>Actinomycetota</taxon>
        <taxon>Actinomycetes</taxon>
        <taxon>Streptosporangiales</taxon>
        <taxon>Streptosporangiaceae</taxon>
        <taxon>Streptosporangium</taxon>
    </lineage>
</organism>
<protein>
    <recommendedName>
        <fullName evidence="4">Cupin</fullName>
    </recommendedName>
</protein>
<sequence length="140" mass="15575">MQSGEEPSMTDESAIPSAPGDRLLFENDRVRVWAMTLAGNGGMFDYHQHFHDHVVIWPDAGHAQAQQLGDPDWGLTQEAEPGFVLYKTVGTTAPIPPHRIRNAGPNTVTHYIVELLEPSPSEGEKPWEWNEHGRILGLSE</sequence>
<dbReference type="EMBL" id="BAAAVI010000049">
    <property type="protein sequence ID" value="GAA2892418.1"/>
    <property type="molecule type" value="Genomic_DNA"/>
</dbReference>
<feature type="region of interest" description="Disordered" evidence="1">
    <location>
        <begin position="1"/>
        <end position="21"/>
    </location>
</feature>
<dbReference type="InterPro" id="IPR014710">
    <property type="entry name" value="RmlC-like_jellyroll"/>
</dbReference>
<gene>
    <name evidence="2" type="ORF">GCM10010517_56940</name>
</gene>